<organism evidence="12">
    <name type="scientific">Glycine max</name>
    <name type="common">Soybean</name>
    <name type="synonym">Glycine hispida</name>
    <dbReference type="NCBI Taxonomy" id="3847"/>
    <lineage>
        <taxon>Eukaryota</taxon>
        <taxon>Viridiplantae</taxon>
        <taxon>Streptophyta</taxon>
        <taxon>Embryophyta</taxon>
        <taxon>Tracheophyta</taxon>
        <taxon>Spermatophyta</taxon>
        <taxon>Magnoliopsida</taxon>
        <taxon>eudicotyledons</taxon>
        <taxon>Gunneridae</taxon>
        <taxon>Pentapetalae</taxon>
        <taxon>rosids</taxon>
        <taxon>fabids</taxon>
        <taxon>Fabales</taxon>
        <taxon>Fabaceae</taxon>
        <taxon>Papilionoideae</taxon>
        <taxon>50 kb inversion clade</taxon>
        <taxon>NPAAA clade</taxon>
        <taxon>indigoferoid/millettioid clade</taxon>
        <taxon>Phaseoleae</taxon>
        <taxon>Glycine</taxon>
        <taxon>Glycine subgen. Soja</taxon>
    </lineage>
</organism>
<dbReference type="Pfam" id="PF03662">
    <property type="entry name" value="Glyco_hydro_79n"/>
    <property type="match status" value="1"/>
</dbReference>
<evidence type="ECO:0000256" key="1">
    <source>
        <dbReference type="ARBA" id="ARBA00004613"/>
    </source>
</evidence>
<dbReference type="PANTHER" id="PTHR14363:SF13">
    <property type="entry name" value="OS07G0598400 PROTEIN"/>
    <property type="match status" value="1"/>
</dbReference>
<dbReference type="SUPFAM" id="SSF51445">
    <property type="entry name" value="(Trans)glycosidases"/>
    <property type="match status" value="2"/>
</dbReference>
<accession>A0A0R0L684</accession>
<dbReference type="InParanoid" id="A0A0R0L684"/>
<dbReference type="GO" id="GO:0005765">
    <property type="term" value="C:lysosomal membrane"/>
    <property type="evidence" value="ECO:0007669"/>
    <property type="project" value="UniProtKB-SubCell"/>
</dbReference>
<evidence type="ECO:0000256" key="8">
    <source>
        <dbReference type="ARBA" id="ARBA00023228"/>
    </source>
</evidence>
<dbReference type="PANTHER" id="PTHR14363">
    <property type="entry name" value="HEPARANASE-RELATED"/>
    <property type="match status" value="1"/>
</dbReference>
<protein>
    <submittedName>
        <fullName evidence="12 13">Uncharacterized protein</fullName>
    </submittedName>
</protein>
<dbReference type="Proteomes" id="UP000008827">
    <property type="component" value="Chromosome 2"/>
</dbReference>
<dbReference type="FunFam" id="3.20.20.80:FF:000023">
    <property type="entry name" value="heparanase-like protein 3"/>
    <property type="match status" value="1"/>
</dbReference>
<keyword evidence="5" id="KW-0378">Hydrolase</keyword>
<reference evidence="12 13" key="1">
    <citation type="journal article" date="2010" name="Nature">
        <title>Genome sequence of the palaeopolyploid soybean.</title>
        <authorList>
            <person name="Schmutz J."/>
            <person name="Cannon S.B."/>
            <person name="Schlueter J."/>
            <person name="Ma J."/>
            <person name="Mitros T."/>
            <person name="Nelson W."/>
            <person name="Hyten D.L."/>
            <person name="Song Q."/>
            <person name="Thelen J.J."/>
            <person name="Cheng J."/>
            <person name="Xu D."/>
            <person name="Hellsten U."/>
            <person name="May G.D."/>
            <person name="Yu Y."/>
            <person name="Sakurai T."/>
            <person name="Umezawa T."/>
            <person name="Bhattacharyya M.K."/>
            <person name="Sandhu D."/>
            <person name="Valliyodan B."/>
            <person name="Lindquist E."/>
            <person name="Peto M."/>
            <person name="Grant D."/>
            <person name="Shu S."/>
            <person name="Goodstein D."/>
            <person name="Barry K."/>
            <person name="Futrell-Griggs M."/>
            <person name="Abernathy B."/>
            <person name="Du J."/>
            <person name="Tian Z."/>
            <person name="Zhu L."/>
            <person name="Gill N."/>
            <person name="Joshi T."/>
            <person name="Libault M."/>
            <person name="Sethuraman A."/>
            <person name="Zhang X.-C."/>
            <person name="Shinozaki K."/>
            <person name="Nguyen H.T."/>
            <person name="Wing R.A."/>
            <person name="Cregan P."/>
            <person name="Specht J."/>
            <person name="Grimwood J."/>
            <person name="Rokhsar D."/>
            <person name="Stacey G."/>
            <person name="Shoemaker R.C."/>
            <person name="Jackson S.A."/>
        </authorList>
    </citation>
    <scope>NUCLEOTIDE SEQUENCE</scope>
    <source>
        <strain evidence="13">cv. Williams 82</strain>
        <tissue evidence="12">Callus</tissue>
    </source>
</reference>
<dbReference type="Gene3D" id="3.20.20.80">
    <property type="entry name" value="Glycosidases"/>
    <property type="match status" value="2"/>
</dbReference>
<evidence type="ECO:0000256" key="7">
    <source>
        <dbReference type="ARBA" id="ARBA00023180"/>
    </source>
</evidence>
<evidence type="ECO:0000313" key="12">
    <source>
        <dbReference type="EMBL" id="KRH70863.1"/>
    </source>
</evidence>
<evidence type="ECO:0000256" key="4">
    <source>
        <dbReference type="ARBA" id="ARBA00022729"/>
    </source>
</evidence>
<reference evidence="13" key="2">
    <citation type="submission" date="2018-02" db="UniProtKB">
        <authorList>
            <consortium name="EnsemblPlants"/>
        </authorList>
    </citation>
    <scope>IDENTIFICATION</scope>
    <source>
        <strain evidence="13">Williams 82</strain>
    </source>
</reference>
<evidence type="ECO:0000256" key="2">
    <source>
        <dbReference type="ARBA" id="ARBA00009800"/>
    </source>
</evidence>
<evidence type="ECO:0000256" key="10">
    <source>
        <dbReference type="ARBA" id="ARBA00055929"/>
    </source>
</evidence>
<evidence type="ECO:0000256" key="5">
    <source>
        <dbReference type="ARBA" id="ARBA00022801"/>
    </source>
</evidence>
<dbReference type="InterPro" id="IPR017853">
    <property type="entry name" value="GH"/>
</dbReference>
<keyword evidence="3" id="KW-0964">Secreted</keyword>
<dbReference type="AlphaFoldDB" id="A0A0R0L684"/>
<keyword evidence="6" id="KW-0472">Membrane</keyword>
<evidence type="ECO:0000256" key="3">
    <source>
        <dbReference type="ARBA" id="ARBA00022525"/>
    </source>
</evidence>
<dbReference type="OMA" id="VRAYANC"/>
<dbReference type="EMBL" id="CM000835">
    <property type="protein sequence ID" value="KRH70863.1"/>
    <property type="molecule type" value="Genomic_DNA"/>
</dbReference>
<name>A0A0R0L684_SOYBN</name>
<keyword evidence="8" id="KW-0458">Lysosome</keyword>
<gene>
    <name evidence="12" type="ORF">GLYMA_02G114700</name>
</gene>
<sequence>MNVKTTICCVLLLLFSTSSAKDVDLRVKGVTSIATTDENFICATLDWWPPNKCDYNDCPWGNAGILNLKNDGLFGFSKGCLPKKKWDEINHFFNKTGVKLTFGLNALSGKKPSKEDKKNWKGDWDPTNAIDLMEYTISKGYNIDSYELGNELCADGVSARIDSVQYAKDITQLRKTVNLLYQDANTRPKVLGPAGFYGKEWFDSFLQNVGHGVVDGVTHHIYNLGSGNDKDLINKIQDPYYLSQVAQTFKDVSDAVKEFEPSSGPWVGESGGAYNSGGKDVSNTFVNGFWYLDQLGMTSTFNHKVYCRQALVGGNYGLLDTTTFIPNPDYYGALLWHRLMGSKVLSVSHEGSPYLRAYVHCSKTESGIAVLLINMSNSTTFEVSLLNDMNLYPEVVFKNTQREKYHLTPQRWYLDQLGMTSTFNHKVYCRQALVGGNYGLLDTTTFIPNPDYYGALLWHRLMGSKVLSVSHEGSPYLRAYVHCSKKESGITVLLINMSNSTTFEVSLLNENLYHPEVGLRNRNTPREEYHLTPKDGNIQSKVVLLNGTPLVLTQSLHIPEMNPKLVDPSSPIKVKHDSIVFVHSKSFNAPACM</sequence>
<feature type="signal peptide" evidence="11">
    <location>
        <begin position="1"/>
        <end position="20"/>
    </location>
</feature>
<dbReference type="InterPro" id="IPR005199">
    <property type="entry name" value="Glyco_hydro_79"/>
</dbReference>
<evidence type="ECO:0000313" key="14">
    <source>
        <dbReference type="Proteomes" id="UP000008827"/>
    </source>
</evidence>
<dbReference type="EnsemblPlants" id="KRH70863">
    <property type="protein sequence ID" value="KRH70863"/>
    <property type="gene ID" value="GLYMA_02G114700"/>
</dbReference>
<reference evidence="12" key="3">
    <citation type="submission" date="2018-07" db="EMBL/GenBank/DDBJ databases">
        <title>WGS assembly of Glycine max.</title>
        <authorList>
            <person name="Schmutz J."/>
            <person name="Cannon S."/>
            <person name="Schlueter J."/>
            <person name="Ma J."/>
            <person name="Mitros T."/>
            <person name="Nelson W."/>
            <person name="Hyten D."/>
            <person name="Song Q."/>
            <person name="Thelen J."/>
            <person name="Cheng J."/>
            <person name="Xu D."/>
            <person name="Hellsten U."/>
            <person name="May G."/>
            <person name="Yu Y."/>
            <person name="Sakurai T."/>
            <person name="Umezawa T."/>
            <person name="Bhattacharyya M."/>
            <person name="Sandhu D."/>
            <person name="Valliyodan B."/>
            <person name="Lindquist E."/>
            <person name="Peto M."/>
            <person name="Grant D."/>
            <person name="Shu S."/>
            <person name="Goodstein D."/>
            <person name="Barry K."/>
            <person name="Futrell-Griggs M."/>
            <person name="Abernathy B."/>
            <person name="Du J."/>
            <person name="Tian Z."/>
            <person name="Zhu L."/>
            <person name="Gill N."/>
            <person name="Joshi T."/>
            <person name="Libault M."/>
            <person name="Sethuraman A."/>
            <person name="Zhang X."/>
            <person name="Shinozaki K."/>
            <person name="Nguyen H."/>
            <person name="Wing R."/>
            <person name="Cregan P."/>
            <person name="Specht J."/>
            <person name="Grimwood J."/>
            <person name="Rokhsar D."/>
            <person name="Stacey G."/>
            <person name="Shoemaker R."/>
            <person name="Jackson S."/>
        </authorList>
    </citation>
    <scope>NUCLEOTIDE SEQUENCE</scope>
    <source>
        <tissue evidence="12">Callus</tissue>
    </source>
</reference>
<dbReference type="SMR" id="A0A0R0L684"/>
<evidence type="ECO:0000256" key="11">
    <source>
        <dbReference type="SAM" id="SignalP"/>
    </source>
</evidence>
<evidence type="ECO:0000313" key="13">
    <source>
        <dbReference type="EnsemblPlants" id="KRH70863"/>
    </source>
</evidence>
<comment type="subcellular location">
    <subcellularLocation>
        <location evidence="9">Lysosome membrane</location>
        <topology evidence="9">Peripheral membrane protein</topology>
    </subcellularLocation>
    <subcellularLocation>
        <location evidence="1">Secreted</location>
    </subcellularLocation>
</comment>
<evidence type="ECO:0000256" key="9">
    <source>
        <dbReference type="ARBA" id="ARBA00023765"/>
    </source>
</evidence>
<comment type="function">
    <text evidence="10">Endoglycosidase which is a cell surface and extracellular matrix-degrading enzyme. Cleaves heparan sulfate proteoglycans (HSPGs) into heparan sulfate side chains and core proteoglycans.</text>
</comment>
<keyword evidence="7" id="KW-0325">Glycoprotein</keyword>
<evidence type="ECO:0000256" key="6">
    <source>
        <dbReference type="ARBA" id="ARBA00023136"/>
    </source>
</evidence>
<keyword evidence="4 11" id="KW-0732">Signal</keyword>
<feature type="chain" id="PRO_5014522359" evidence="11">
    <location>
        <begin position="21"/>
        <end position="593"/>
    </location>
</feature>
<keyword evidence="14" id="KW-1185">Reference proteome</keyword>
<proteinExistence type="inferred from homology"/>
<dbReference type="GO" id="GO:0005576">
    <property type="term" value="C:extracellular region"/>
    <property type="evidence" value="ECO:0007669"/>
    <property type="project" value="UniProtKB-SubCell"/>
</dbReference>
<comment type="similarity">
    <text evidence="2">Belongs to the glycosyl hydrolase 79 family.</text>
</comment>
<dbReference type="GO" id="GO:0004566">
    <property type="term" value="F:beta-glucuronidase activity"/>
    <property type="evidence" value="ECO:0000318"/>
    <property type="project" value="GO_Central"/>
</dbReference>
<dbReference type="Gramene" id="KRH70863">
    <property type="protein sequence ID" value="KRH70863"/>
    <property type="gene ID" value="GLYMA_02G114700"/>
</dbReference>